<keyword evidence="2" id="KW-1185">Reference proteome</keyword>
<organism evidence="1 2">
    <name type="scientific">Puccinia coronata f. sp. avenae</name>
    <dbReference type="NCBI Taxonomy" id="200324"/>
    <lineage>
        <taxon>Eukaryota</taxon>
        <taxon>Fungi</taxon>
        <taxon>Dikarya</taxon>
        <taxon>Basidiomycota</taxon>
        <taxon>Pucciniomycotina</taxon>
        <taxon>Pucciniomycetes</taxon>
        <taxon>Pucciniales</taxon>
        <taxon>Pucciniaceae</taxon>
        <taxon>Puccinia</taxon>
    </lineage>
</organism>
<dbReference type="EMBL" id="PGCJ01001708">
    <property type="protein sequence ID" value="PLW04344.1"/>
    <property type="molecule type" value="Genomic_DNA"/>
</dbReference>
<gene>
    <name evidence="1" type="ORF">PCANC_28919</name>
</gene>
<name>A0A2N5RTL9_9BASI</name>
<evidence type="ECO:0000313" key="2">
    <source>
        <dbReference type="Proteomes" id="UP000235388"/>
    </source>
</evidence>
<dbReference type="AlphaFoldDB" id="A0A2N5RTL9"/>
<feature type="non-terminal residue" evidence="1">
    <location>
        <position position="1"/>
    </location>
</feature>
<evidence type="ECO:0000313" key="1">
    <source>
        <dbReference type="EMBL" id="PLW04344.1"/>
    </source>
</evidence>
<protein>
    <submittedName>
        <fullName evidence="1">Uncharacterized protein</fullName>
    </submittedName>
</protein>
<dbReference type="Proteomes" id="UP000235388">
    <property type="component" value="Unassembled WGS sequence"/>
</dbReference>
<comment type="caution">
    <text evidence="1">The sequence shown here is derived from an EMBL/GenBank/DDBJ whole genome shotgun (WGS) entry which is preliminary data.</text>
</comment>
<reference evidence="1 2" key="1">
    <citation type="submission" date="2017-11" db="EMBL/GenBank/DDBJ databases">
        <title>De novo assembly and phasing of dikaryotic genomes from two isolates of Puccinia coronata f. sp. avenae, the causal agent of oat crown rust.</title>
        <authorList>
            <person name="Miller M.E."/>
            <person name="Zhang Y."/>
            <person name="Omidvar V."/>
            <person name="Sperschneider J."/>
            <person name="Schwessinger B."/>
            <person name="Raley C."/>
            <person name="Palmer J.M."/>
            <person name="Garnica D."/>
            <person name="Upadhyaya N."/>
            <person name="Rathjen J."/>
            <person name="Taylor J.M."/>
            <person name="Park R.F."/>
            <person name="Dodds P.N."/>
            <person name="Hirsch C.D."/>
            <person name="Kianian S.F."/>
            <person name="Figueroa M."/>
        </authorList>
    </citation>
    <scope>NUCLEOTIDE SEQUENCE [LARGE SCALE GENOMIC DNA]</scope>
    <source>
        <strain evidence="1">12NC29</strain>
    </source>
</reference>
<proteinExistence type="predicted"/>
<sequence length="79" mass="8459">FSAAFIPKPPDLDIADLLIQVRFPISSPAPSEAICCATFANTGGTPPSCCLLNTKTRLCSFELDLPRDPHPVDRRSASS</sequence>
<accession>A0A2N5RTL9</accession>